<dbReference type="EMBL" id="JAMKOV010000001">
    <property type="protein sequence ID" value="KAI8046526.1"/>
    <property type="molecule type" value="Genomic_DNA"/>
</dbReference>
<dbReference type="Proteomes" id="UP001059596">
    <property type="component" value="Chromosome 3R"/>
</dbReference>
<proteinExistence type="predicted"/>
<keyword evidence="1" id="KW-0472">Membrane</keyword>
<sequence>MDMDRQLSVKFFTNIIMVSSNAIAVTFVNWIVTKTLSAEGYGVRATQTTGRKTYLSVDFSANPLFIYSY</sequence>
<reference evidence="2" key="1">
    <citation type="journal article" date="2023" name="Genome Biol. Evol.">
        <title>Long-read-based Genome Assembly of Drosophila gunungcola Reveals Fewer Chemosensory Genes in Flower-breeding Species.</title>
        <authorList>
            <person name="Negi A."/>
            <person name="Liao B.Y."/>
            <person name="Yeh S.D."/>
        </authorList>
    </citation>
    <scope>NUCLEOTIDE SEQUENCE</scope>
    <source>
        <strain evidence="2">Sukarami</strain>
    </source>
</reference>
<feature type="transmembrane region" description="Helical" evidence="1">
    <location>
        <begin position="12"/>
        <end position="32"/>
    </location>
</feature>
<protein>
    <submittedName>
        <fullName evidence="2">Uncharacterized protein</fullName>
    </submittedName>
</protein>
<evidence type="ECO:0000313" key="2">
    <source>
        <dbReference type="EMBL" id="KAI8046526.1"/>
    </source>
</evidence>
<keyword evidence="1" id="KW-1133">Transmembrane helix</keyword>
<organism evidence="2 3">
    <name type="scientific">Drosophila gunungcola</name>
    <name type="common">fruit fly</name>
    <dbReference type="NCBI Taxonomy" id="103775"/>
    <lineage>
        <taxon>Eukaryota</taxon>
        <taxon>Metazoa</taxon>
        <taxon>Ecdysozoa</taxon>
        <taxon>Arthropoda</taxon>
        <taxon>Hexapoda</taxon>
        <taxon>Insecta</taxon>
        <taxon>Pterygota</taxon>
        <taxon>Neoptera</taxon>
        <taxon>Endopterygota</taxon>
        <taxon>Diptera</taxon>
        <taxon>Brachycera</taxon>
        <taxon>Muscomorpha</taxon>
        <taxon>Ephydroidea</taxon>
        <taxon>Drosophilidae</taxon>
        <taxon>Drosophila</taxon>
        <taxon>Sophophora</taxon>
    </lineage>
</organism>
<gene>
    <name evidence="2" type="ORF">M5D96_002737</name>
</gene>
<accession>A0A9P9Z0H7</accession>
<comment type="caution">
    <text evidence="2">The sequence shown here is derived from an EMBL/GenBank/DDBJ whole genome shotgun (WGS) entry which is preliminary data.</text>
</comment>
<name>A0A9P9Z0H7_9MUSC</name>
<keyword evidence="1" id="KW-0812">Transmembrane</keyword>
<evidence type="ECO:0000256" key="1">
    <source>
        <dbReference type="SAM" id="Phobius"/>
    </source>
</evidence>
<evidence type="ECO:0000313" key="3">
    <source>
        <dbReference type="Proteomes" id="UP001059596"/>
    </source>
</evidence>
<keyword evidence="3" id="KW-1185">Reference proteome</keyword>
<dbReference type="AlphaFoldDB" id="A0A9P9Z0H7"/>